<dbReference type="InterPro" id="IPR008538">
    <property type="entry name" value="Uma2"/>
</dbReference>
<accession>A0A6G7VFQ7</accession>
<feature type="domain" description="Putative restriction endonuclease" evidence="1">
    <location>
        <begin position="8"/>
        <end position="72"/>
    </location>
</feature>
<dbReference type="KEGG" id="cjap:GWK36_12965"/>
<evidence type="ECO:0000313" key="3">
    <source>
        <dbReference type="Proteomes" id="UP000502699"/>
    </source>
</evidence>
<sequence>MCFLINNYPEIMCPCDPRDQASPLFIEHPRLIIEILPSGTEGFDCGPKAWAYRMIPELREYALVTIEQRRIGFTGAPRAATGYCAIAVQMRGSVSSARSISQIFEDLT</sequence>
<dbReference type="RefSeq" id="WP_166271702.1">
    <property type="nucleotide sequence ID" value="NZ_CP048029.1"/>
</dbReference>
<dbReference type="Pfam" id="PF05685">
    <property type="entry name" value="Uma2"/>
    <property type="match status" value="1"/>
</dbReference>
<dbReference type="PANTHER" id="PTHR36558">
    <property type="entry name" value="GLR1098 PROTEIN"/>
    <property type="match status" value="1"/>
</dbReference>
<organism evidence="2 3">
    <name type="scientific">Caldichromatium japonicum</name>
    <dbReference type="NCBI Taxonomy" id="2699430"/>
    <lineage>
        <taxon>Bacteria</taxon>
        <taxon>Pseudomonadati</taxon>
        <taxon>Pseudomonadota</taxon>
        <taxon>Gammaproteobacteria</taxon>
        <taxon>Chromatiales</taxon>
        <taxon>Chromatiaceae</taxon>
        <taxon>Caldichromatium</taxon>
    </lineage>
</organism>
<keyword evidence="3" id="KW-1185">Reference proteome</keyword>
<evidence type="ECO:0000313" key="2">
    <source>
        <dbReference type="EMBL" id="QIK38740.1"/>
    </source>
</evidence>
<reference evidence="3" key="1">
    <citation type="submission" date="2020-01" db="EMBL/GenBank/DDBJ databases">
        <title>Caldichromatium gen. nov., sp. nov., a thermophilic purple sulfur bacterium member of the family Chromatiaceae isolated from Nakabusa hot spring, Japan.</title>
        <authorList>
            <person name="Saini M.K."/>
            <person name="Hanada S."/>
            <person name="Tank M."/>
        </authorList>
    </citation>
    <scope>NUCLEOTIDE SEQUENCE [LARGE SCALE GENOMIC DNA]</scope>
    <source>
        <strain evidence="3">No.7</strain>
    </source>
</reference>
<dbReference type="Proteomes" id="UP000502699">
    <property type="component" value="Chromosome"/>
</dbReference>
<dbReference type="Gene3D" id="3.90.1570.10">
    <property type="entry name" value="tt1808, chain A"/>
    <property type="match status" value="1"/>
</dbReference>
<name>A0A6G7VFQ7_9GAMM</name>
<evidence type="ECO:0000259" key="1">
    <source>
        <dbReference type="Pfam" id="PF05685"/>
    </source>
</evidence>
<gene>
    <name evidence="2" type="ORF">GWK36_12965</name>
</gene>
<protein>
    <recommendedName>
        <fullName evidence="1">Putative restriction endonuclease domain-containing protein</fullName>
    </recommendedName>
</protein>
<dbReference type="InterPro" id="IPR012296">
    <property type="entry name" value="Nuclease_put_TT1808"/>
</dbReference>
<dbReference type="PANTHER" id="PTHR36558:SF1">
    <property type="entry name" value="RESTRICTION ENDONUCLEASE DOMAIN-CONTAINING PROTEIN-RELATED"/>
    <property type="match status" value="1"/>
</dbReference>
<dbReference type="EMBL" id="CP048029">
    <property type="protein sequence ID" value="QIK38740.1"/>
    <property type="molecule type" value="Genomic_DNA"/>
</dbReference>
<dbReference type="AlphaFoldDB" id="A0A6G7VFQ7"/>
<proteinExistence type="predicted"/>